<sequence>MPRRWLTDGLASVCALLIGCASCSGEGKWCHFAPWPRLLENAAPLHSIHPNGKRRKKQDETRERVIQGTSRPVWKDPFMPSGFVACTCTYHCNSTLLQRSGSPYPCSPSMLS</sequence>
<dbReference type="AlphaFoldDB" id="A0A024SJV3"/>
<dbReference type="HOGENOM" id="CLU_2147675_0_0_1"/>
<reference evidence="4" key="1">
    <citation type="journal article" date="2013" name="Ind. Biotechnol.">
        <title>Comparative genomics analysis of Trichoderma reesei strains.</title>
        <authorList>
            <person name="Koike H."/>
            <person name="Aerts A."/>
            <person name="LaButti K."/>
            <person name="Grigoriev I.V."/>
            <person name="Baker S.E."/>
        </authorList>
    </citation>
    <scope>NUCLEOTIDE SEQUENCE [LARGE SCALE GENOMIC DNA]</scope>
    <source>
        <strain evidence="4">ATCC 56765 / BCRC 32924 / NRRL 11460 / Rut C-30</strain>
    </source>
</reference>
<organism evidence="3 4">
    <name type="scientific">Hypocrea jecorina (strain ATCC 56765 / BCRC 32924 / NRRL 11460 / Rut C-30)</name>
    <name type="common">Trichoderma reesei</name>
    <dbReference type="NCBI Taxonomy" id="1344414"/>
    <lineage>
        <taxon>Eukaryota</taxon>
        <taxon>Fungi</taxon>
        <taxon>Dikarya</taxon>
        <taxon>Ascomycota</taxon>
        <taxon>Pezizomycotina</taxon>
        <taxon>Sordariomycetes</taxon>
        <taxon>Hypocreomycetidae</taxon>
        <taxon>Hypocreales</taxon>
        <taxon>Hypocreaceae</taxon>
        <taxon>Trichoderma</taxon>
    </lineage>
</organism>
<protein>
    <recommendedName>
        <fullName evidence="5">Secreted protein</fullName>
    </recommendedName>
</protein>
<dbReference type="KEGG" id="trr:M419DRAFT_121481"/>
<evidence type="ECO:0008006" key="5">
    <source>
        <dbReference type="Google" id="ProtNLM"/>
    </source>
</evidence>
<feature type="signal peptide" evidence="2">
    <location>
        <begin position="1"/>
        <end position="23"/>
    </location>
</feature>
<keyword evidence="2" id="KW-0732">Signal</keyword>
<name>A0A024SJV3_HYPJR</name>
<dbReference type="EMBL" id="KI911139">
    <property type="protein sequence ID" value="ETS06333.1"/>
    <property type="molecule type" value="Genomic_DNA"/>
</dbReference>
<evidence type="ECO:0000313" key="3">
    <source>
        <dbReference type="EMBL" id="ETS06333.1"/>
    </source>
</evidence>
<evidence type="ECO:0000256" key="2">
    <source>
        <dbReference type="SAM" id="SignalP"/>
    </source>
</evidence>
<proteinExistence type="predicted"/>
<evidence type="ECO:0000256" key="1">
    <source>
        <dbReference type="SAM" id="MobiDB-lite"/>
    </source>
</evidence>
<feature type="region of interest" description="Disordered" evidence="1">
    <location>
        <begin position="46"/>
        <end position="68"/>
    </location>
</feature>
<dbReference type="PROSITE" id="PS51257">
    <property type="entry name" value="PROKAR_LIPOPROTEIN"/>
    <property type="match status" value="1"/>
</dbReference>
<accession>A0A024SJV3</accession>
<dbReference type="Proteomes" id="UP000024376">
    <property type="component" value="Unassembled WGS sequence"/>
</dbReference>
<feature type="chain" id="PRO_5001533999" description="Secreted protein" evidence="2">
    <location>
        <begin position="24"/>
        <end position="112"/>
    </location>
</feature>
<gene>
    <name evidence="3" type="ORF">M419DRAFT_121481</name>
</gene>
<evidence type="ECO:0000313" key="4">
    <source>
        <dbReference type="Proteomes" id="UP000024376"/>
    </source>
</evidence>